<dbReference type="Proteomes" id="UP001499987">
    <property type="component" value="Unassembled WGS sequence"/>
</dbReference>
<dbReference type="EMBL" id="BAAALD010000156">
    <property type="protein sequence ID" value="GAA1125834.1"/>
    <property type="molecule type" value="Genomic_DNA"/>
</dbReference>
<gene>
    <name evidence="2" type="ORF">GCM10009663_75470</name>
</gene>
<comment type="caution">
    <text evidence="2">The sequence shown here is derived from an EMBL/GenBank/DDBJ whole genome shotgun (WGS) entry which is preliminary data.</text>
</comment>
<evidence type="ECO:0000313" key="3">
    <source>
        <dbReference type="Proteomes" id="UP001499987"/>
    </source>
</evidence>
<accession>A0ABN1U8J3</accession>
<sequence length="253" mass="26102">MADTLRTHLARTALDTAESAATVTAAAATGLTTYRALHHRPAETRLTLALATGALAAVLTDHHAYKALAPLRRRLGAEHRGAVREPVPAPTPGQLAADLRSDAAHRAAAGAGRLDYGQGSLTKAANWMGQPDGSARCELSFGAHLLAVPRPADRDGYSSRSYLLVTSADATPVEVHSITDLVALLDSPAAGEPQPADEDGDPWDTLGRDLAIAELCPTSPGTGGPDSEHDPDAGPDPADDVDQEADAHATGTL</sequence>
<keyword evidence="3" id="KW-1185">Reference proteome</keyword>
<evidence type="ECO:0000256" key="1">
    <source>
        <dbReference type="SAM" id="MobiDB-lite"/>
    </source>
</evidence>
<dbReference type="RefSeq" id="WP_344628284.1">
    <property type="nucleotide sequence ID" value="NZ_BAAALD010000156.1"/>
</dbReference>
<evidence type="ECO:0000313" key="2">
    <source>
        <dbReference type="EMBL" id="GAA1125834.1"/>
    </source>
</evidence>
<proteinExistence type="predicted"/>
<name>A0ABN1U8J3_9ACTN</name>
<feature type="region of interest" description="Disordered" evidence="1">
    <location>
        <begin position="188"/>
        <end position="253"/>
    </location>
</feature>
<reference evidence="2 3" key="1">
    <citation type="journal article" date="2019" name="Int. J. Syst. Evol. Microbiol.">
        <title>The Global Catalogue of Microorganisms (GCM) 10K type strain sequencing project: providing services to taxonomists for standard genome sequencing and annotation.</title>
        <authorList>
            <consortium name="The Broad Institute Genomics Platform"/>
            <consortium name="The Broad Institute Genome Sequencing Center for Infectious Disease"/>
            <person name="Wu L."/>
            <person name="Ma J."/>
        </authorList>
    </citation>
    <scope>NUCLEOTIDE SEQUENCE [LARGE SCALE GENOMIC DNA]</scope>
    <source>
        <strain evidence="2 3">JCM 13002</strain>
    </source>
</reference>
<protein>
    <submittedName>
        <fullName evidence="2">Uncharacterized protein</fullName>
    </submittedName>
</protein>
<organism evidence="2 3">
    <name type="scientific">Kitasatospora arboriphila</name>
    <dbReference type="NCBI Taxonomy" id="258052"/>
    <lineage>
        <taxon>Bacteria</taxon>
        <taxon>Bacillati</taxon>
        <taxon>Actinomycetota</taxon>
        <taxon>Actinomycetes</taxon>
        <taxon>Kitasatosporales</taxon>
        <taxon>Streptomycetaceae</taxon>
        <taxon>Kitasatospora</taxon>
    </lineage>
</organism>